<gene>
    <name evidence="1" type="ORF">JCM19232_5889</name>
</gene>
<name>A0A0B8PEP4_9VIBR</name>
<comment type="caution">
    <text evidence="1">The sequence shown here is derived from an EMBL/GenBank/DDBJ whole genome shotgun (WGS) entry which is preliminary data.</text>
</comment>
<evidence type="ECO:0000313" key="1">
    <source>
        <dbReference type="EMBL" id="GAM61588.1"/>
    </source>
</evidence>
<sequence>MFVCLDSSLPKNLALGEQSLLHFQNRTRTSKGLLSVGMAMLSPGVSVTC</sequence>
<evidence type="ECO:0000313" key="2">
    <source>
        <dbReference type="Proteomes" id="UP000031670"/>
    </source>
</evidence>
<dbReference type="AlphaFoldDB" id="A0A0B8PEP4"/>
<dbReference type="EMBL" id="BBSA01000003">
    <property type="protein sequence ID" value="GAM61588.1"/>
    <property type="molecule type" value="Genomic_DNA"/>
</dbReference>
<dbReference type="Proteomes" id="UP000031670">
    <property type="component" value="Unassembled WGS sequence"/>
</dbReference>
<proteinExistence type="predicted"/>
<reference evidence="1 2" key="1">
    <citation type="submission" date="2015-01" db="EMBL/GenBank/DDBJ databases">
        <title>Vibrio sp. C5 JCM 19232 whole genome shotgun sequence.</title>
        <authorList>
            <person name="Sawabe T."/>
            <person name="Meirelles P."/>
            <person name="Feng G."/>
            <person name="Sayaka M."/>
            <person name="Hattori M."/>
            <person name="Ohkuma M."/>
        </authorList>
    </citation>
    <scope>NUCLEOTIDE SEQUENCE [LARGE SCALE GENOMIC DNA]</scope>
    <source>
        <strain evidence="1 2">JCM19232</strain>
    </source>
</reference>
<organism evidence="1 2">
    <name type="scientific">Vibrio ishigakensis</name>
    <dbReference type="NCBI Taxonomy" id="1481914"/>
    <lineage>
        <taxon>Bacteria</taxon>
        <taxon>Pseudomonadati</taxon>
        <taxon>Pseudomonadota</taxon>
        <taxon>Gammaproteobacteria</taxon>
        <taxon>Vibrionales</taxon>
        <taxon>Vibrionaceae</taxon>
        <taxon>Vibrio</taxon>
    </lineage>
</organism>
<reference evidence="1 2" key="2">
    <citation type="submission" date="2015-01" db="EMBL/GenBank/DDBJ databases">
        <authorList>
            <consortium name="NBRP consortium"/>
            <person name="Sawabe T."/>
            <person name="Meirelles P."/>
            <person name="Feng G."/>
            <person name="Sayaka M."/>
            <person name="Hattori M."/>
            <person name="Ohkuma M."/>
        </authorList>
    </citation>
    <scope>NUCLEOTIDE SEQUENCE [LARGE SCALE GENOMIC DNA]</scope>
    <source>
        <strain evidence="1 2">JCM19232</strain>
    </source>
</reference>
<accession>A0A0B8PEP4</accession>
<protein>
    <submittedName>
        <fullName evidence="1">Uncharacterized protein</fullName>
    </submittedName>
</protein>